<feature type="compositionally biased region" description="Polar residues" evidence="1">
    <location>
        <begin position="39"/>
        <end position="56"/>
    </location>
</feature>
<sequence>VFLISSTVVFSPTLTAIRATDLPAHCQTSSFYRPMRRSSQLLSTMPESAASESSNGTKRRRNSSTQELSEKRPSLRVTRSRANTSEPENRSSADRLRYHASWLKTLAEKADVDLEYAKDMHRRAEQRIIMARESLESDIAREKVAKKAYDEAKAEAEVRNRRYETAKRCVESCEDSEE</sequence>
<feature type="non-terminal residue" evidence="2">
    <location>
        <position position="178"/>
    </location>
</feature>
<dbReference type="Proteomes" id="UP000720189">
    <property type="component" value="Unassembled WGS sequence"/>
</dbReference>
<feature type="region of interest" description="Disordered" evidence="1">
    <location>
        <begin position="39"/>
        <end position="94"/>
    </location>
</feature>
<name>A0A9P9G2U7_FUSRE</name>
<dbReference type="AlphaFoldDB" id="A0A9P9G2U7"/>
<dbReference type="GeneID" id="70214874"/>
<keyword evidence="3" id="KW-1185">Reference proteome</keyword>
<comment type="caution">
    <text evidence="2">The sequence shown here is derived from an EMBL/GenBank/DDBJ whole genome shotgun (WGS) entry which is preliminary data.</text>
</comment>
<dbReference type="EMBL" id="JAGMUX010000019">
    <property type="protein sequence ID" value="KAH7232150.1"/>
    <property type="molecule type" value="Genomic_DNA"/>
</dbReference>
<reference evidence="2" key="1">
    <citation type="journal article" date="2021" name="Nat. Commun.">
        <title>Genetic determinants of endophytism in the Arabidopsis root mycobiome.</title>
        <authorList>
            <person name="Mesny F."/>
            <person name="Miyauchi S."/>
            <person name="Thiergart T."/>
            <person name="Pickel B."/>
            <person name="Atanasova L."/>
            <person name="Karlsson M."/>
            <person name="Huettel B."/>
            <person name="Barry K.W."/>
            <person name="Haridas S."/>
            <person name="Chen C."/>
            <person name="Bauer D."/>
            <person name="Andreopoulos W."/>
            <person name="Pangilinan J."/>
            <person name="LaButti K."/>
            <person name="Riley R."/>
            <person name="Lipzen A."/>
            <person name="Clum A."/>
            <person name="Drula E."/>
            <person name="Henrissat B."/>
            <person name="Kohler A."/>
            <person name="Grigoriev I.V."/>
            <person name="Martin F.M."/>
            <person name="Hacquard S."/>
        </authorList>
    </citation>
    <scope>NUCLEOTIDE SEQUENCE</scope>
    <source>
        <strain evidence="2">MPI-CAGE-AT-0023</strain>
    </source>
</reference>
<proteinExistence type="predicted"/>
<evidence type="ECO:0000313" key="3">
    <source>
        <dbReference type="Proteomes" id="UP000720189"/>
    </source>
</evidence>
<gene>
    <name evidence="2" type="ORF">BKA55DRAFT_146180</name>
</gene>
<protein>
    <submittedName>
        <fullName evidence="2">Uncharacterized protein</fullName>
    </submittedName>
</protein>
<accession>A0A9P9G2U7</accession>
<evidence type="ECO:0000256" key="1">
    <source>
        <dbReference type="SAM" id="MobiDB-lite"/>
    </source>
</evidence>
<evidence type="ECO:0000313" key="2">
    <source>
        <dbReference type="EMBL" id="KAH7232150.1"/>
    </source>
</evidence>
<organism evidence="2 3">
    <name type="scientific">Fusarium redolens</name>
    <dbReference type="NCBI Taxonomy" id="48865"/>
    <lineage>
        <taxon>Eukaryota</taxon>
        <taxon>Fungi</taxon>
        <taxon>Dikarya</taxon>
        <taxon>Ascomycota</taxon>
        <taxon>Pezizomycotina</taxon>
        <taxon>Sordariomycetes</taxon>
        <taxon>Hypocreomycetidae</taxon>
        <taxon>Hypocreales</taxon>
        <taxon>Nectriaceae</taxon>
        <taxon>Fusarium</taxon>
        <taxon>Fusarium redolens species complex</taxon>
    </lineage>
</organism>
<dbReference type="RefSeq" id="XP_046043810.1">
    <property type="nucleotide sequence ID" value="XM_046184920.1"/>
</dbReference>